<evidence type="ECO:0000256" key="1">
    <source>
        <dbReference type="ARBA" id="ARBA00023015"/>
    </source>
</evidence>
<dbReference type="RefSeq" id="WP_197715994.1">
    <property type="nucleotide sequence ID" value="NZ_CP085954.1"/>
</dbReference>
<dbReference type="Gene3D" id="1.10.287.160">
    <property type="entry name" value="HR1 repeat"/>
    <property type="match status" value="1"/>
</dbReference>
<evidence type="ECO:0000259" key="4">
    <source>
        <dbReference type="Pfam" id="PF12802"/>
    </source>
</evidence>
<keyword evidence="3" id="KW-0804">Transcription</keyword>
<dbReference type="InterPro" id="IPR000835">
    <property type="entry name" value="HTH_MarR-typ"/>
</dbReference>
<dbReference type="AlphaFoldDB" id="A0A3P8MBS1"/>
<evidence type="ECO:0000256" key="3">
    <source>
        <dbReference type="ARBA" id="ARBA00023163"/>
    </source>
</evidence>
<dbReference type="PANTHER" id="PTHR38465:SF2">
    <property type="entry name" value="HTH-TYPE TRANSCRIPTIONAL REGULATOR MMPR5"/>
    <property type="match status" value="1"/>
</dbReference>
<sequence>MAIVTCMDAPGFVENMAAAFVDAGMQRMASRVFAAVLTSPEAALTPSQIAEKLQVSAGAVSGAVRYLEQTGMIRRTHVPGSRHSLITLGDDIWYEAFAARNPILERWRDVATEGIEELPTGGPAAERLTVMRDFFEFMITELPELMERWRQVRLEKHGH</sequence>
<feature type="domain" description="HTH marR-type" evidence="4">
    <location>
        <begin position="24"/>
        <end position="81"/>
    </location>
</feature>
<keyword evidence="2" id="KW-0238">DNA-binding</keyword>
<protein>
    <submittedName>
        <fullName evidence="5">MarR family</fullName>
    </submittedName>
</protein>
<dbReference type="EMBL" id="LR131273">
    <property type="protein sequence ID" value="VDR38276.1"/>
    <property type="molecule type" value="Genomic_DNA"/>
</dbReference>
<evidence type="ECO:0000256" key="2">
    <source>
        <dbReference type="ARBA" id="ARBA00023125"/>
    </source>
</evidence>
<evidence type="ECO:0000313" key="6">
    <source>
        <dbReference type="Proteomes" id="UP000271626"/>
    </source>
</evidence>
<dbReference type="InterPro" id="IPR052362">
    <property type="entry name" value="HTH-GbsR_regulator"/>
</dbReference>
<dbReference type="Pfam" id="PF12802">
    <property type="entry name" value="MarR_2"/>
    <property type="match status" value="1"/>
</dbReference>
<proteinExistence type="predicted"/>
<dbReference type="GO" id="GO:0003700">
    <property type="term" value="F:DNA-binding transcription factor activity"/>
    <property type="evidence" value="ECO:0007669"/>
    <property type="project" value="InterPro"/>
</dbReference>
<dbReference type="InterPro" id="IPR036388">
    <property type="entry name" value="WH-like_DNA-bd_sf"/>
</dbReference>
<evidence type="ECO:0000313" key="5">
    <source>
        <dbReference type="EMBL" id="VDR38276.1"/>
    </source>
</evidence>
<dbReference type="PANTHER" id="PTHR38465">
    <property type="entry name" value="HTH-TYPE TRANSCRIPTIONAL REGULATOR MJ1563-RELATED"/>
    <property type="match status" value="1"/>
</dbReference>
<dbReference type="SUPFAM" id="SSF46785">
    <property type="entry name" value="Winged helix' DNA-binding domain"/>
    <property type="match status" value="1"/>
</dbReference>
<gene>
    <name evidence="5" type="ORF">NCTC10741_01392</name>
</gene>
<dbReference type="Gene3D" id="1.10.10.10">
    <property type="entry name" value="Winged helix-like DNA-binding domain superfamily/Winged helix DNA-binding domain"/>
    <property type="match status" value="1"/>
</dbReference>
<reference evidence="5 6" key="1">
    <citation type="submission" date="2018-12" db="EMBL/GenBank/DDBJ databases">
        <authorList>
            <consortium name="Pathogen Informatics"/>
        </authorList>
    </citation>
    <scope>NUCLEOTIDE SEQUENCE [LARGE SCALE GENOMIC DNA]</scope>
    <source>
        <strain evidence="5 6">NCTC10741</strain>
    </source>
</reference>
<keyword evidence="1" id="KW-0805">Transcription regulation</keyword>
<dbReference type="InterPro" id="IPR036390">
    <property type="entry name" value="WH_DNA-bd_sf"/>
</dbReference>
<name>A0A3P8MBS1_TSUPA</name>
<accession>A0A3P8MBS1</accession>
<dbReference type="Proteomes" id="UP000271626">
    <property type="component" value="Chromosome"/>
</dbReference>
<organism evidence="5 6">
    <name type="scientific">Tsukamurella paurometabola</name>
    <name type="common">Corynebacterium paurometabolum</name>
    <dbReference type="NCBI Taxonomy" id="2061"/>
    <lineage>
        <taxon>Bacteria</taxon>
        <taxon>Bacillati</taxon>
        <taxon>Actinomycetota</taxon>
        <taxon>Actinomycetes</taxon>
        <taxon>Mycobacteriales</taxon>
        <taxon>Tsukamurellaceae</taxon>
        <taxon>Tsukamurella</taxon>
    </lineage>
</organism>
<dbReference type="GO" id="GO:0003677">
    <property type="term" value="F:DNA binding"/>
    <property type="evidence" value="ECO:0007669"/>
    <property type="project" value="UniProtKB-KW"/>
</dbReference>